<dbReference type="InterPro" id="IPR002300">
    <property type="entry name" value="aa-tRNA-synth_Ia"/>
</dbReference>
<dbReference type="Gene3D" id="3.40.50.620">
    <property type="entry name" value="HUPs"/>
    <property type="match status" value="2"/>
</dbReference>
<feature type="domain" description="Aminoacyl-tRNA synthetase class Ia" evidence="10">
    <location>
        <begin position="79"/>
        <end position="727"/>
    </location>
</feature>
<dbReference type="Gene3D" id="1.10.730.20">
    <property type="match status" value="1"/>
</dbReference>
<dbReference type="OrthoDB" id="10264412at2759"/>
<protein>
    <recommendedName>
        <fullName evidence="2">isoleucine--tRNA ligase</fullName>
        <ecNumber evidence="2">6.1.1.5</ecNumber>
    </recommendedName>
    <alternativeName>
        <fullName evidence="8">Isoleucyl-tRNA synthetase</fullName>
    </alternativeName>
</protein>
<evidence type="ECO:0000256" key="5">
    <source>
        <dbReference type="ARBA" id="ARBA00022840"/>
    </source>
</evidence>
<keyword evidence="7 9" id="KW-0030">Aminoacyl-tRNA synthetase</keyword>
<evidence type="ECO:0000259" key="11">
    <source>
        <dbReference type="Pfam" id="PF08264"/>
    </source>
</evidence>
<evidence type="ECO:0000256" key="7">
    <source>
        <dbReference type="ARBA" id="ARBA00023146"/>
    </source>
</evidence>
<comment type="similarity">
    <text evidence="1 9">Belongs to the class-I aminoacyl-tRNA synthetase family.</text>
</comment>
<dbReference type="GO" id="GO:0005524">
    <property type="term" value="F:ATP binding"/>
    <property type="evidence" value="ECO:0007669"/>
    <property type="project" value="UniProtKB-KW"/>
</dbReference>
<dbReference type="CDD" id="cd07960">
    <property type="entry name" value="Anticodon_Ia_Ile_BEm"/>
    <property type="match status" value="1"/>
</dbReference>
<dbReference type="InterPro" id="IPR001412">
    <property type="entry name" value="aa-tRNA-synth_I_CS"/>
</dbReference>
<feature type="domain" description="Methionyl/Valyl/Leucyl/Isoleucyl-tRNA synthetase anticodon-binding" evidence="11">
    <location>
        <begin position="775"/>
        <end position="932"/>
    </location>
</feature>
<keyword evidence="3 9" id="KW-0436">Ligase</keyword>
<dbReference type="InterPro" id="IPR050081">
    <property type="entry name" value="Ile-tRNA_ligase"/>
</dbReference>
<dbReference type="Proteomes" id="UP000714275">
    <property type="component" value="Unassembled WGS sequence"/>
</dbReference>
<dbReference type="GO" id="GO:0000049">
    <property type="term" value="F:tRNA binding"/>
    <property type="evidence" value="ECO:0007669"/>
    <property type="project" value="InterPro"/>
</dbReference>
<dbReference type="SUPFAM" id="SSF52374">
    <property type="entry name" value="Nucleotidylyl transferase"/>
    <property type="match status" value="1"/>
</dbReference>
<keyword evidence="13" id="KW-1185">Reference proteome</keyword>
<dbReference type="EC" id="6.1.1.5" evidence="2"/>
<dbReference type="PANTHER" id="PTHR42765">
    <property type="entry name" value="SOLEUCYL-TRNA SYNTHETASE"/>
    <property type="match status" value="1"/>
</dbReference>
<sequence length="1033" mass="115072">MCLVVGAIATRPVRPHVFKLSKSLHFSTCHVSQSLKNANSTDLNLKTYSKTLLLPKTSFPLWVDSPKSEVLFKKKTCEELYRWQAQNAHGPLFVLLDGPPYANGHLHMGHALNKIIKDIINRYQVLTGHQVHYHPGWDCHGLPIENKALQELKKDALSLPPNVIRAAAKATAEREIKTQQEEFEQFCIMADWSPKTTFRTLDHDYEIRQLQVFQRMVEQGLIYRHYRPVHYSPSSHSALAEAELVYNDEHVSHSAYVTFLLDSQTAIASTALREVLAKEPSASLLVWTTTPWTLTANMGIAIHPELTYSFVRSSVKEEALVVAKDRLVALEHIIGPYEVIAEIKGADLVGAQFRSVFSPIHQSGSTSAKIIAASHVTSESGSGLVHCAPAHGAEDYLAFRALGLLQGPTDIVCHVDDAGKFSPDVAHVVGEEAAQTLVGQEVLKGGSKAIINILESTGSLIKVQRIKHRYPYDWKTGEPIIVTATSQWFANLDGIKDDALHALKDVQFYPPSSRNRLESFVRSRSEWCISRQRVWGVPIPALHHTPTDTAVLSSESLTHILRVVSERGVAHWWEGPVEDFLTPELLARFEGGPEAWRKGTDTMDVWFDSGSNWSTLSAPTGGRKHRADVCLEGTDQHRGWFQSQLLTSVGVGSGQSVARPVSPYGTLITHGMVLDEAGKKMSKSLGNIVSPMTIIHGGKDKKKEPAYGADVLRLWVATVEYWRDMSIGPTVLAQCAESMRRIRNSARFILGNIGTTAQRKHFVPVERSELGLAERFVMNELYKLDQTAAEGYANYNFPKVMNSLTNFANITLSSLYFDITKDCLYANGIRSVERRAVVTTLTKVLDSMTSVMAPVLPYLAEEIHSTLHEGDKAVSQLSVFAKKWTPVSAEWSDPRAEQDMASLLRMRSVVLSLLEKARGDKHLKSSLEAEVDIILPDDVSVQPYFLQLIEREETFLKTLFIVSDANITDEGSLGTSSFGWSYVSSMDIPDSDLELAIRVRPASSSKCPRCWTYTREEEHNLCSRCEDVVRRAD</sequence>
<dbReference type="InterPro" id="IPR002301">
    <property type="entry name" value="Ile-tRNA-ligase"/>
</dbReference>
<evidence type="ECO:0000256" key="8">
    <source>
        <dbReference type="ARBA" id="ARBA00032665"/>
    </source>
</evidence>
<reference evidence="12" key="1">
    <citation type="journal article" date="2020" name="New Phytol.">
        <title>Comparative genomics reveals dynamic genome evolution in host specialist ectomycorrhizal fungi.</title>
        <authorList>
            <person name="Lofgren L.A."/>
            <person name="Nguyen N.H."/>
            <person name="Vilgalys R."/>
            <person name="Ruytinx J."/>
            <person name="Liao H.L."/>
            <person name="Branco S."/>
            <person name="Kuo A."/>
            <person name="LaButti K."/>
            <person name="Lipzen A."/>
            <person name="Andreopoulos W."/>
            <person name="Pangilinan J."/>
            <person name="Riley R."/>
            <person name="Hundley H."/>
            <person name="Na H."/>
            <person name="Barry K."/>
            <person name="Grigoriev I.V."/>
            <person name="Stajich J.E."/>
            <person name="Kennedy P.G."/>
        </authorList>
    </citation>
    <scope>NUCLEOTIDE SEQUENCE</scope>
    <source>
        <strain evidence="12">DOB743</strain>
    </source>
</reference>
<evidence type="ECO:0000256" key="3">
    <source>
        <dbReference type="ARBA" id="ARBA00022598"/>
    </source>
</evidence>
<dbReference type="PANTHER" id="PTHR42765:SF1">
    <property type="entry name" value="ISOLEUCINE--TRNA LIGASE, MITOCHONDRIAL"/>
    <property type="match status" value="1"/>
</dbReference>
<dbReference type="GO" id="GO:0032543">
    <property type="term" value="P:mitochondrial translation"/>
    <property type="evidence" value="ECO:0007669"/>
    <property type="project" value="TreeGrafter"/>
</dbReference>
<dbReference type="InterPro" id="IPR009080">
    <property type="entry name" value="tRNAsynth_Ia_anticodon-bd"/>
</dbReference>
<organism evidence="12 13">
    <name type="scientific">Suillus placidus</name>
    <dbReference type="NCBI Taxonomy" id="48579"/>
    <lineage>
        <taxon>Eukaryota</taxon>
        <taxon>Fungi</taxon>
        <taxon>Dikarya</taxon>
        <taxon>Basidiomycota</taxon>
        <taxon>Agaricomycotina</taxon>
        <taxon>Agaricomycetes</taxon>
        <taxon>Agaricomycetidae</taxon>
        <taxon>Boletales</taxon>
        <taxon>Suillineae</taxon>
        <taxon>Suillaceae</taxon>
        <taxon>Suillus</taxon>
    </lineage>
</organism>
<dbReference type="GO" id="GO:0004822">
    <property type="term" value="F:isoleucine-tRNA ligase activity"/>
    <property type="evidence" value="ECO:0007669"/>
    <property type="project" value="UniProtKB-EC"/>
</dbReference>
<dbReference type="InterPro" id="IPR009008">
    <property type="entry name" value="Val/Leu/Ile-tRNA-synth_edit"/>
</dbReference>
<dbReference type="GO" id="GO:0006428">
    <property type="term" value="P:isoleucyl-tRNA aminoacylation"/>
    <property type="evidence" value="ECO:0007669"/>
    <property type="project" value="InterPro"/>
</dbReference>
<evidence type="ECO:0000313" key="12">
    <source>
        <dbReference type="EMBL" id="KAG1779403.1"/>
    </source>
</evidence>
<dbReference type="SUPFAM" id="SSF50677">
    <property type="entry name" value="ValRS/IleRS/LeuRS editing domain"/>
    <property type="match status" value="1"/>
</dbReference>
<dbReference type="NCBIfam" id="TIGR00392">
    <property type="entry name" value="ileS"/>
    <property type="match status" value="1"/>
</dbReference>
<dbReference type="InterPro" id="IPR014729">
    <property type="entry name" value="Rossmann-like_a/b/a_fold"/>
</dbReference>
<evidence type="ECO:0000259" key="10">
    <source>
        <dbReference type="Pfam" id="PF00133"/>
    </source>
</evidence>
<dbReference type="PROSITE" id="PS00178">
    <property type="entry name" value="AA_TRNA_LIGASE_I"/>
    <property type="match status" value="1"/>
</dbReference>
<keyword evidence="4 9" id="KW-0547">Nucleotide-binding</keyword>
<accession>A0A9P7D532</accession>
<evidence type="ECO:0000256" key="6">
    <source>
        <dbReference type="ARBA" id="ARBA00022917"/>
    </source>
</evidence>
<dbReference type="GO" id="GO:0005739">
    <property type="term" value="C:mitochondrion"/>
    <property type="evidence" value="ECO:0007669"/>
    <property type="project" value="TreeGrafter"/>
</dbReference>
<dbReference type="Gene3D" id="3.90.740.10">
    <property type="entry name" value="Valyl/Leucyl/Isoleucyl-tRNA synthetase, editing domain"/>
    <property type="match status" value="1"/>
</dbReference>
<dbReference type="InterPro" id="IPR013155">
    <property type="entry name" value="M/V/L/I-tRNA-synth_anticd-bd"/>
</dbReference>
<dbReference type="Pfam" id="PF00133">
    <property type="entry name" value="tRNA-synt_1"/>
    <property type="match status" value="1"/>
</dbReference>
<comment type="caution">
    <text evidence="12">The sequence shown here is derived from an EMBL/GenBank/DDBJ whole genome shotgun (WGS) entry which is preliminary data.</text>
</comment>
<evidence type="ECO:0000313" key="13">
    <source>
        <dbReference type="Proteomes" id="UP000714275"/>
    </source>
</evidence>
<keyword evidence="6 9" id="KW-0648">Protein biosynthesis</keyword>
<name>A0A9P7D532_9AGAM</name>
<evidence type="ECO:0000256" key="4">
    <source>
        <dbReference type="ARBA" id="ARBA00022741"/>
    </source>
</evidence>
<dbReference type="EMBL" id="JABBWD010000012">
    <property type="protein sequence ID" value="KAG1779403.1"/>
    <property type="molecule type" value="Genomic_DNA"/>
</dbReference>
<dbReference type="SUPFAM" id="SSF47323">
    <property type="entry name" value="Anticodon-binding domain of a subclass of class I aminoacyl-tRNA synthetases"/>
    <property type="match status" value="1"/>
</dbReference>
<dbReference type="Pfam" id="PF08264">
    <property type="entry name" value="Anticodon_1"/>
    <property type="match status" value="1"/>
</dbReference>
<dbReference type="PRINTS" id="PR00984">
    <property type="entry name" value="TRNASYNTHILE"/>
</dbReference>
<evidence type="ECO:0000256" key="1">
    <source>
        <dbReference type="ARBA" id="ARBA00005594"/>
    </source>
</evidence>
<dbReference type="AlphaFoldDB" id="A0A9P7D532"/>
<dbReference type="GO" id="GO:0002161">
    <property type="term" value="F:aminoacyl-tRNA deacylase activity"/>
    <property type="evidence" value="ECO:0007669"/>
    <property type="project" value="InterPro"/>
</dbReference>
<keyword evidence="5 9" id="KW-0067">ATP-binding</keyword>
<proteinExistence type="inferred from homology"/>
<evidence type="ECO:0000256" key="9">
    <source>
        <dbReference type="RuleBase" id="RU363035"/>
    </source>
</evidence>
<evidence type="ECO:0000256" key="2">
    <source>
        <dbReference type="ARBA" id="ARBA00013165"/>
    </source>
</evidence>
<gene>
    <name evidence="12" type="ORF">EV702DRAFT_1087914</name>
</gene>
<dbReference type="InterPro" id="IPR033708">
    <property type="entry name" value="Anticodon_Ile_BEm"/>
</dbReference>